<dbReference type="InterPro" id="IPR036877">
    <property type="entry name" value="SUI1_dom_sf"/>
</dbReference>
<dbReference type="Gene3D" id="3.10.400.20">
    <property type="match status" value="1"/>
</dbReference>
<dbReference type="GO" id="GO:0003743">
    <property type="term" value="F:translation initiation factor activity"/>
    <property type="evidence" value="ECO:0007669"/>
    <property type="project" value="InterPro"/>
</dbReference>
<feature type="domain" description="SUI1" evidence="1">
    <location>
        <begin position="443"/>
        <end position="511"/>
    </location>
</feature>
<evidence type="ECO:0000313" key="3">
    <source>
        <dbReference type="WBParaSite" id="Pan_g18447.t1"/>
    </source>
</evidence>
<dbReference type="PANTHER" id="PTHR12217">
    <property type="entry name" value="EUKARYOTIC TRANSLATION INITIATION FACTOR 2D"/>
    <property type="match status" value="1"/>
</dbReference>
<dbReference type="SUPFAM" id="SSF88697">
    <property type="entry name" value="PUA domain-like"/>
    <property type="match status" value="1"/>
</dbReference>
<evidence type="ECO:0000313" key="2">
    <source>
        <dbReference type="Proteomes" id="UP000492821"/>
    </source>
</evidence>
<dbReference type="Proteomes" id="UP000492821">
    <property type="component" value="Unassembled WGS sequence"/>
</dbReference>
<dbReference type="GO" id="GO:0001731">
    <property type="term" value="P:formation of translation preinitiation complex"/>
    <property type="evidence" value="ECO:0007669"/>
    <property type="project" value="InterPro"/>
</dbReference>
<dbReference type="InterPro" id="IPR048248">
    <property type="entry name" value="PUA_eIF2d-like"/>
</dbReference>
<protein>
    <submittedName>
        <fullName evidence="3">SUI1 domain-containing protein</fullName>
    </submittedName>
</protein>
<dbReference type="InterPro" id="IPR057429">
    <property type="entry name" value="WH_eIF2D"/>
</dbReference>
<keyword evidence="2" id="KW-1185">Reference proteome</keyword>
<dbReference type="InterPro" id="IPR039757">
    <property type="entry name" value="EIF2D"/>
</dbReference>
<dbReference type="PANTHER" id="PTHR12217:SF4">
    <property type="entry name" value="EUKARYOTIC TRANSLATION INITIATION FACTOR 2D"/>
    <property type="match status" value="1"/>
</dbReference>
<dbReference type="NCBIfam" id="TIGR00451">
    <property type="entry name" value="unchar_dom_2"/>
    <property type="match status" value="1"/>
</dbReference>
<proteinExistence type="predicted"/>
<dbReference type="Pfam" id="PF26292">
    <property type="entry name" value="PUA_elF2D"/>
    <property type="match status" value="1"/>
</dbReference>
<dbReference type="PROSITE" id="PS50296">
    <property type="entry name" value="SUI1"/>
    <property type="match status" value="1"/>
</dbReference>
<organism evidence="2 3">
    <name type="scientific">Panagrellus redivivus</name>
    <name type="common">Microworm</name>
    <dbReference type="NCBI Taxonomy" id="6233"/>
    <lineage>
        <taxon>Eukaryota</taxon>
        <taxon>Metazoa</taxon>
        <taxon>Ecdysozoa</taxon>
        <taxon>Nematoda</taxon>
        <taxon>Chromadorea</taxon>
        <taxon>Rhabditida</taxon>
        <taxon>Tylenchina</taxon>
        <taxon>Panagrolaimomorpha</taxon>
        <taxon>Panagrolaimoidea</taxon>
        <taxon>Panagrolaimidae</taxon>
        <taxon>Panagrellus</taxon>
    </lineage>
</organism>
<dbReference type="WBParaSite" id="Pan_g18447.t1">
    <property type="protein sequence ID" value="Pan_g18447.t1"/>
    <property type="gene ID" value="Pan_g18447"/>
</dbReference>
<name>A0A7E4VA07_PANRE</name>
<sequence length="533" mass="59847">MFTHPFHVTSSTVITASDSASLLSHLREGALQAYENAQITRHTFRMHSGEAVNTYAIGNEPIFFESVTKQLFCPSVYVGWQHPNLLPTIYVSENSIPFLCNGSDVMRPAVLDNELYPIPNVSKEDLVFISVRDSASKTVMGPYGVGKASMSTAEMYSNQKGKCVDVLHLYRDKLWAFGSQTPCRSRDETEHFGIPGEEVINVIRQIAYNDAVEEQVTVNESEDELLRRVFLYTIGNKIPADQKYPIDAGQFYSHFILKSLPEGRRLDIKKTSWKKFTVFLNDVNSTAGEGNWFVRMDRSNKNHVIVELNQTHPEVLKTCPKPDTGPNGRVEVAELVTITDLCLSTLKTLVPSCPYHTGDRIPLFHIARAVFIFVFSNKLLTGDKDHACMCTTDATLARIMNCRIRSSIHLHEIVSQICATLQKTFVISAPDGSTLMANKLPMVEIVLARTKKDAIVTKVTNMDTFGIDVNEMISQIPTGDPKRTFVPNGGSELMIKGDQLNFVSEFLQKYYGMNKRYIKQVAFPVKAKKGRRK</sequence>
<dbReference type="CDD" id="cd21156">
    <property type="entry name" value="PUA_eIF2d-like"/>
    <property type="match status" value="1"/>
</dbReference>
<dbReference type="GO" id="GO:0003723">
    <property type="term" value="F:RNA binding"/>
    <property type="evidence" value="ECO:0007669"/>
    <property type="project" value="InterPro"/>
</dbReference>
<dbReference type="SUPFAM" id="SSF55159">
    <property type="entry name" value="eIF1-like"/>
    <property type="match status" value="1"/>
</dbReference>
<dbReference type="InterPro" id="IPR004521">
    <property type="entry name" value="Uncharacterised_CHP00451"/>
</dbReference>
<reference evidence="2" key="1">
    <citation type="journal article" date="2013" name="Genetics">
        <title>The draft genome and transcriptome of Panagrellus redivivus are shaped by the harsh demands of a free-living lifestyle.</title>
        <authorList>
            <person name="Srinivasan J."/>
            <person name="Dillman A.R."/>
            <person name="Macchietto M.G."/>
            <person name="Heikkinen L."/>
            <person name="Lakso M."/>
            <person name="Fracchia K.M."/>
            <person name="Antoshechkin I."/>
            <person name="Mortazavi A."/>
            <person name="Wong G."/>
            <person name="Sternberg P.W."/>
        </authorList>
    </citation>
    <scope>NUCLEOTIDE SEQUENCE [LARGE SCALE GENOMIC DNA]</scope>
    <source>
        <strain evidence="2">MT8872</strain>
    </source>
</reference>
<dbReference type="InterPro" id="IPR015947">
    <property type="entry name" value="PUA-like_sf"/>
</dbReference>
<dbReference type="PROSITE" id="PS50890">
    <property type="entry name" value="PUA"/>
    <property type="match status" value="1"/>
</dbReference>
<dbReference type="AlphaFoldDB" id="A0A7E4VA07"/>
<accession>A0A7E4VA07</accession>
<reference evidence="3" key="2">
    <citation type="submission" date="2020-10" db="UniProtKB">
        <authorList>
            <consortium name="WormBaseParasite"/>
        </authorList>
    </citation>
    <scope>IDENTIFICATION</scope>
</reference>
<dbReference type="Pfam" id="PF25304">
    <property type="entry name" value="WHD_eIF2D"/>
    <property type="match status" value="1"/>
</dbReference>
<evidence type="ECO:0000259" key="1">
    <source>
        <dbReference type="PROSITE" id="PS50296"/>
    </source>
</evidence>
<dbReference type="InterPro" id="IPR001950">
    <property type="entry name" value="SUI1"/>
</dbReference>